<accession>A0A8S5TLI4</accession>
<reference evidence="1" key="1">
    <citation type="journal article" date="2021" name="Proc. Natl. Acad. Sci. U.S.A.">
        <title>A Catalog of Tens of Thousands of Viruses from Human Metagenomes Reveals Hidden Associations with Chronic Diseases.</title>
        <authorList>
            <person name="Tisza M.J."/>
            <person name="Buck C.B."/>
        </authorList>
    </citation>
    <scope>NUCLEOTIDE SEQUENCE</scope>
    <source>
        <strain evidence="1">CtSmR6</strain>
    </source>
</reference>
<evidence type="ECO:0000313" key="1">
    <source>
        <dbReference type="EMBL" id="DAF63863.1"/>
    </source>
</evidence>
<organism evidence="1">
    <name type="scientific">Siphoviridae sp. ctSmR6</name>
    <dbReference type="NCBI Taxonomy" id="2827873"/>
    <lineage>
        <taxon>Viruses</taxon>
        <taxon>Duplodnaviria</taxon>
        <taxon>Heunggongvirae</taxon>
        <taxon>Uroviricota</taxon>
        <taxon>Caudoviricetes</taxon>
    </lineage>
</organism>
<protein>
    <submittedName>
        <fullName evidence="1">Uncharacterized protein</fullName>
    </submittedName>
</protein>
<name>A0A8S5TLI4_9CAUD</name>
<proteinExistence type="predicted"/>
<sequence>MVTPKYDISKAFKLSNQNIANIVKIQNRKGFRNDSEVIRFCLDMVSVLIDKELETQVIAKLLENTANEKGC</sequence>
<dbReference type="EMBL" id="BK032844">
    <property type="protein sequence ID" value="DAF63863.1"/>
    <property type="molecule type" value="Genomic_DNA"/>
</dbReference>